<dbReference type="Pfam" id="PF00072">
    <property type="entry name" value="Response_reg"/>
    <property type="match status" value="2"/>
</dbReference>
<dbReference type="InterPro" id="IPR000014">
    <property type="entry name" value="PAS"/>
</dbReference>
<protein>
    <recommendedName>
        <fullName evidence="3">histidine kinase</fullName>
        <ecNumber evidence="3">2.7.13.3</ecNumber>
    </recommendedName>
</protein>
<dbReference type="Proteomes" id="UP000445000">
    <property type="component" value="Unassembled WGS sequence"/>
</dbReference>
<dbReference type="SUPFAM" id="SSF47384">
    <property type="entry name" value="Homodimeric domain of signal transducing histidine kinase"/>
    <property type="match status" value="1"/>
</dbReference>
<keyword evidence="4" id="KW-1003">Cell membrane</keyword>
<feature type="domain" description="Response regulatory" evidence="19">
    <location>
        <begin position="866"/>
        <end position="984"/>
    </location>
</feature>
<dbReference type="GO" id="GO:0005524">
    <property type="term" value="F:ATP binding"/>
    <property type="evidence" value="ECO:0007669"/>
    <property type="project" value="UniProtKB-KW"/>
</dbReference>
<evidence type="ECO:0000313" key="24">
    <source>
        <dbReference type="Proteomes" id="UP000445000"/>
    </source>
</evidence>
<evidence type="ECO:0000256" key="16">
    <source>
        <dbReference type="SAM" id="Coils"/>
    </source>
</evidence>
<feature type="domain" description="HPt" evidence="22">
    <location>
        <begin position="1167"/>
        <end position="1260"/>
    </location>
</feature>
<keyword evidence="11 17" id="KW-1133">Transmembrane helix</keyword>
<dbReference type="InterPro" id="IPR000700">
    <property type="entry name" value="PAS-assoc_C"/>
</dbReference>
<feature type="transmembrane region" description="Helical" evidence="17">
    <location>
        <begin position="7"/>
        <end position="30"/>
    </location>
</feature>
<reference evidence="24" key="1">
    <citation type="submission" date="2020-01" db="EMBL/GenBank/DDBJ databases">
        <title>'Steroidobacter agaridevorans' sp. nov., agar-degrading bacteria isolated from rhizosphere soils.</title>
        <authorList>
            <person name="Ikenaga M."/>
            <person name="Kataoka M."/>
            <person name="Murouchi A."/>
            <person name="Katsuragi S."/>
            <person name="Sakai M."/>
        </authorList>
    </citation>
    <scope>NUCLEOTIDE SEQUENCE [LARGE SCALE GENOMIC DNA]</scope>
    <source>
        <strain evidence="24">YU21-B</strain>
    </source>
</reference>
<dbReference type="CDD" id="cd00130">
    <property type="entry name" value="PAS"/>
    <property type="match status" value="1"/>
</dbReference>
<dbReference type="PROSITE" id="PS50109">
    <property type="entry name" value="HIS_KIN"/>
    <property type="match status" value="1"/>
</dbReference>
<dbReference type="Gene3D" id="3.30.565.10">
    <property type="entry name" value="Histidine kinase-like ATPase, C-terminal domain"/>
    <property type="match status" value="1"/>
</dbReference>
<dbReference type="CDD" id="cd16922">
    <property type="entry name" value="HATPase_EvgS-ArcB-TorS-like"/>
    <property type="match status" value="1"/>
</dbReference>
<evidence type="ECO:0000256" key="4">
    <source>
        <dbReference type="ARBA" id="ARBA00022475"/>
    </source>
</evidence>
<keyword evidence="13 17" id="KW-0472">Membrane</keyword>
<evidence type="ECO:0000256" key="5">
    <source>
        <dbReference type="ARBA" id="ARBA00022553"/>
    </source>
</evidence>
<keyword evidence="10" id="KW-0067">ATP-binding</keyword>
<evidence type="ECO:0000256" key="2">
    <source>
        <dbReference type="ARBA" id="ARBA00004651"/>
    </source>
</evidence>
<keyword evidence="5 15" id="KW-0597">Phosphoprotein</keyword>
<evidence type="ECO:0000256" key="17">
    <source>
        <dbReference type="SAM" id="Phobius"/>
    </source>
</evidence>
<dbReference type="InterPro" id="IPR003594">
    <property type="entry name" value="HATPase_dom"/>
</dbReference>
<dbReference type="Pfam" id="PF01627">
    <property type="entry name" value="Hpt"/>
    <property type="match status" value="1"/>
</dbReference>
<comment type="caution">
    <text evidence="23">The sequence shown here is derived from an EMBL/GenBank/DDBJ whole genome shotgun (WGS) entry which is preliminary data.</text>
</comment>
<comment type="catalytic activity">
    <reaction evidence="1">
        <text>ATP + protein L-histidine = ADP + protein N-phospho-L-histidine.</text>
        <dbReference type="EC" id="2.7.13.3"/>
    </reaction>
</comment>
<evidence type="ECO:0000256" key="6">
    <source>
        <dbReference type="ARBA" id="ARBA00022679"/>
    </source>
</evidence>
<evidence type="ECO:0000256" key="15">
    <source>
        <dbReference type="PROSITE-ProRule" id="PRU00169"/>
    </source>
</evidence>
<evidence type="ECO:0000256" key="11">
    <source>
        <dbReference type="ARBA" id="ARBA00022989"/>
    </source>
</evidence>
<feature type="domain" description="PAC" evidence="21">
    <location>
        <begin position="422"/>
        <end position="474"/>
    </location>
</feature>
<dbReference type="CDD" id="cd00082">
    <property type="entry name" value="HisKA"/>
    <property type="match status" value="1"/>
</dbReference>
<dbReference type="Pfam" id="PF00512">
    <property type="entry name" value="HisKA"/>
    <property type="match status" value="1"/>
</dbReference>
<keyword evidence="12" id="KW-0902">Two-component regulatory system</keyword>
<proteinExistence type="predicted"/>
<feature type="domain" description="Response regulatory" evidence="19">
    <location>
        <begin position="1016"/>
        <end position="1133"/>
    </location>
</feature>
<dbReference type="InterPro" id="IPR001789">
    <property type="entry name" value="Sig_transdc_resp-reg_receiver"/>
</dbReference>
<dbReference type="PRINTS" id="PR00344">
    <property type="entry name" value="BCTRLSENSOR"/>
</dbReference>
<dbReference type="PROSITE" id="PS50112">
    <property type="entry name" value="PAS"/>
    <property type="match status" value="1"/>
</dbReference>
<dbReference type="SMART" id="SM00387">
    <property type="entry name" value="HATPase_c"/>
    <property type="match status" value="1"/>
</dbReference>
<dbReference type="FunFam" id="1.10.287.130:FF:000003">
    <property type="entry name" value="Histidine kinase"/>
    <property type="match status" value="1"/>
</dbReference>
<dbReference type="Gene3D" id="3.40.50.2300">
    <property type="match status" value="2"/>
</dbReference>
<feature type="transmembrane region" description="Helical" evidence="17">
    <location>
        <begin position="216"/>
        <end position="249"/>
    </location>
</feature>
<evidence type="ECO:0000259" key="22">
    <source>
        <dbReference type="PROSITE" id="PS50894"/>
    </source>
</evidence>
<keyword evidence="16" id="KW-0175">Coiled coil</keyword>
<dbReference type="InterPro" id="IPR036097">
    <property type="entry name" value="HisK_dim/P_sf"/>
</dbReference>
<evidence type="ECO:0000256" key="1">
    <source>
        <dbReference type="ARBA" id="ARBA00000085"/>
    </source>
</evidence>
<dbReference type="SMART" id="SM00388">
    <property type="entry name" value="HisKA"/>
    <property type="match status" value="1"/>
</dbReference>
<evidence type="ECO:0000256" key="12">
    <source>
        <dbReference type="ARBA" id="ARBA00023012"/>
    </source>
</evidence>
<evidence type="ECO:0000256" key="13">
    <source>
        <dbReference type="ARBA" id="ARBA00023136"/>
    </source>
</evidence>
<dbReference type="EMBL" id="BLJN01000001">
    <property type="protein sequence ID" value="GFE78765.1"/>
    <property type="molecule type" value="Genomic_DNA"/>
</dbReference>
<sequence length="1270" mass="141129">MKQSRNLLAVIAGQSSVVAILVLVLILAVAGAPLLQQKKVVAENIGTEVAITKAYALSEALLSHAVPGQSLDTFNQAFTARHFAGVLSGAQAEPKDEIASRAVAALRNNASQPFVHFQDLAGTPHLFYAVPDRAGGALLIDLTLTREQATIYRFFGQSYLSSSALGYILVGLLLLGVFGLRHYLRSLIELPEDERRRVIRQGLDGAPRNRRNLLPWLFGICALVFAADLVNVQDSIIGIGYVLAVILALSSNRHWHVGVIGFVSAVCLLVSPILSSYHGGWWVYLESHAVAVFAIFVTAFFGSANMRKTQTETVALAEAMRSRNETAELRAALERAEAAESNNRRMVERMRMANESARLSVWEWDVTKDWLVIDEGCPMLKRCGGMRAFKGTEYTRKFVHPDEQAAWNEMFRQAVRSNTTVIAQRYRMIDAGGTTRHIQTHARILRDDRGRAVSVLGIDWDVTKEERAKEEISRQATEIKEAQERFQRAVSGTQDALFEFNLQTGEIWHSPQFRKMLGYDGSERNDEGRPEAFVHPDDGAIVGKAMSDHLQRRIPYDIEYRLRKKDGEWLWVRSRASAERDEDDRPLWLAGSIHDISHERAARVAMERAAEEAEEASRAKSSFLATMSHEIRTPMNGIIGMTGLLLDTGLDRVQRDYAETIRASADSLLTILNDILDFSKIEAGKLDIENIELDLRSNVDDVGSIMAFQAAAKSLELVVNVRPEVPERVLGDPQRIRQCLLNLVGNAIKFTQTGEVVLEVGLLGRQNGRALMHFEVRDTGIGIPRESLDKLFQPFIQADSSTTRRFGGTGLGLSIVRKLVEMMGGQTGAQSEVGKGSTFWFTLPVEEPAGMGDYVPEHAAIHQGRRILLVDDNETNRRVLSSQMVHAGYEVVTASHAHEALAILRSGRGAFDAVVLDYQMPDMDGSMLGEQIMSARDIPPTRLVLLTSLDRSGDMQRFADIGFSAYLTKPVRTRELLDCLNRALSRGPEDWHMRSQPIITRGTLVANEVKRMYSGRVLLVEDNAINQRVARRFLERLGCEVHVVGDGKQAVDAFASNSYGFILMDMQMPVMDGLEATQRIRQIEGEERRTPIVALTANAMMGTLERCLEAGMDDYLTKPLDISRLQDVLDRFMGAASSDLEPTVIASMTRNLDESLKARLQEVAGDDEEFAAELVSAFIMSGEEAILELRAAAHRQDLDQLARAAHKLKGAANNLHVARLGLLTADVETRARGGGRNDWSEELKMISAEFERVSDQLRALLDKQWQRKAG</sequence>
<dbReference type="SMART" id="SM00073">
    <property type="entry name" value="HPT"/>
    <property type="match status" value="1"/>
</dbReference>
<evidence type="ECO:0000313" key="23">
    <source>
        <dbReference type="EMBL" id="GFE78765.1"/>
    </source>
</evidence>
<dbReference type="InterPro" id="IPR013655">
    <property type="entry name" value="PAS_fold_3"/>
</dbReference>
<evidence type="ECO:0000256" key="9">
    <source>
        <dbReference type="ARBA" id="ARBA00022777"/>
    </source>
</evidence>
<name>A0A829Y6Y5_9GAMM</name>
<evidence type="ECO:0000256" key="14">
    <source>
        <dbReference type="PROSITE-ProRule" id="PRU00110"/>
    </source>
</evidence>
<dbReference type="CDD" id="cd00088">
    <property type="entry name" value="HPT"/>
    <property type="match status" value="1"/>
</dbReference>
<feature type="coiled-coil region" evidence="16">
    <location>
        <begin position="319"/>
        <end position="356"/>
    </location>
</feature>
<gene>
    <name evidence="23" type="ORF">GCM10011487_07650</name>
</gene>
<dbReference type="Gene3D" id="1.20.120.160">
    <property type="entry name" value="HPT domain"/>
    <property type="match status" value="1"/>
</dbReference>
<evidence type="ECO:0000259" key="21">
    <source>
        <dbReference type="PROSITE" id="PS50113"/>
    </source>
</evidence>
<dbReference type="CDD" id="cd17546">
    <property type="entry name" value="REC_hyHK_CKI1_RcsC-like"/>
    <property type="match status" value="1"/>
</dbReference>
<dbReference type="SMART" id="SM00086">
    <property type="entry name" value="PAC"/>
    <property type="match status" value="2"/>
</dbReference>
<dbReference type="InterPro" id="IPR011006">
    <property type="entry name" value="CheY-like_superfamily"/>
</dbReference>
<dbReference type="InterPro" id="IPR004358">
    <property type="entry name" value="Sig_transdc_His_kin-like_C"/>
</dbReference>
<dbReference type="Pfam" id="PF08447">
    <property type="entry name" value="PAS_3"/>
    <property type="match status" value="2"/>
</dbReference>
<dbReference type="RefSeq" id="WP_161810622.1">
    <property type="nucleotide sequence ID" value="NZ_BLJN01000001.1"/>
</dbReference>
<dbReference type="PANTHER" id="PTHR45339:SF1">
    <property type="entry name" value="HYBRID SIGNAL TRANSDUCTION HISTIDINE KINASE J"/>
    <property type="match status" value="1"/>
</dbReference>
<evidence type="ECO:0000259" key="20">
    <source>
        <dbReference type="PROSITE" id="PS50112"/>
    </source>
</evidence>
<dbReference type="InterPro" id="IPR036641">
    <property type="entry name" value="HPT_dom_sf"/>
</dbReference>
<comment type="subcellular location">
    <subcellularLocation>
        <location evidence="2">Cell membrane</location>
        <topology evidence="2">Multi-pass membrane protein</topology>
    </subcellularLocation>
</comment>
<dbReference type="InterPro" id="IPR003661">
    <property type="entry name" value="HisK_dim/P_dom"/>
</dbReference>
<keyword evidence="7 17" id="KW-0812">Transmembrane</keyword>
<dbReference type="Pfam" id="PF02518">
    <property type="entry name" value="HATPase_c"/>
    <property type="match status" value="1"/>
</dbReference>
<dbReference type="SUPFAM" id="SSF47226">
    <property type="entry name" value="Histidine-containing phosphotransfer domain, HPT domain"/>
    <property type="match status" value="1"/>
</dbReference>
<dbReference type="InterPro" id="IPR001610">
    <property type="entry name" value="PAC"/>
</dbReference>
<dbReference type="PANTHER" id="PTHR45339">
    <property type="entry name" value="HYBRID SIGNAL TRANSDUCTION HISTIDINE KINASE J"/>
    <property type="match status" value="1"/>
</dbReference>
<dbReference type="GO" id="GO:0005886">
    <property type="term" value="C:plasma membrane"/>
    <property type="evidence" value="ECO:0007669"/>
    <property type="project" value="UniProtKB-SubCell"/>
</dbReference>
<dbReference type="InterPro" id="IPR005467">
    <property type="entry name" value="His_kinase_dom"/>
</dbReference>
<dbReference type="GO" id="GO:0000155">
    <property type="term" value="F:phosphorelay sensor kinase activity"/>
    <property type="evidence" value="ECO:0007669"/>
    <property type="project" value="InterPro"/>
</dbReference>
<dbReference type="SUPFAM" id="SSF52172">
    <property type="entry name" value="CheY-like"/>
    <property type="match status" value="2"/>
</dbReference>
<organism evidence="23 24">
    <name type="scientific">Steroidobacter agaridevorans</name>
    <dbReference type="NCBI Taxonomy" id="2695856"/>
    <lineage>
        <taxon>Bacteria</taxon>
        <taxon>Pseudomonadati</taxon>
        <taxon>Pseudomonadota</taxon>
        <taxon>Gammaproteobacteria</taxon>
        <taxon>Steroidobacterales</taxon>
        <taxon>Steroidobacteraceae</taxon>
        <taxon>Steroidobacter</taxon>
    </lineage>
</organism>
<dbReference type="SMART" id="SM00448">
    <property type="entry name" value="REC"/>
    <property type="match status" value="2"/>
</dbReference>
<dbReference type="InterPro" id="IPR036890">
    <property type="entry name" value="HATPase_C_sf"/>
</dbReference>
<dbReference type="Gene3D" id="3.30.450.20">
    <property type="entry name" value="PAS domain"/>
    <property type="match status" value="2"/>
</dbReference>
<dbReference type="EC" id="2.7.13.3" evidence="3"/>
<feature type="modified residue" description="4-aspartylphosphate" evidence="15">
    <location>
        <position position="917"/>
    </location>
</feature>
<evidence type="ECO:0000259" key="18">
    <source>
        <dbReference type="PROSITE" id="PS50109"/>
    </source>
</evidence>
<feature type="domain" description="Histidine kinase" evidence="18">
    <location>
        <begin position="626"/>
        <end position="847"/>
    </location>
</feature>
<dbReference type="PROSITE" id="PS50894">
    <property type="entry name" value="HPT"/>
    <property type="match status" value="1"/>
</dbReference>
<evidence type="ECO:0000256" key="8">
    <source>
        <dbReference type="ARBA" id="ARBA00022741"/>
    </source>
</evidence>
<dbReference type="PROSITE" id="PS50113">
    <property type="entry name" value="PAC"/>
    <property type="match status" value="2"/>
</dbReference>
<dbReference type="AlphaFoldDB" id="A0A829Y6Y5"/>
<dbReference type="InterPro" id="IPR035965">
    <property type="entry name" value="PAS-like_dom_sf"/>
</dbReference>
<feature type="transmembrane region" description="Helical" evidence="17">
    <location>
        <begin position="281"/>
        <end position="301"/>
    </location>
</feature>
<accession>A0A829Y6Y5</accession>
<keyword evidence="8" id="KW-0547">Nucleotide-binding</keyword>
<feature type="modified residue" description="4-aspartylphosphate" evidence="15">
    <location>
        <position position="1065"/>
    </location>
</feature>
<dbReference type="Gene3D" id="1.10.287.130">
    <property type="match status" value="1"/>
</dbReference>
<keyword evidence="24" id="KW-1185">Reference proteome</keyword>
<evidence type="ECO:0000256" key="10">
    <source>
        <dbReference type="ARBA" id="ARBA00022840"/>
    </source>
</evidence>
<keyword evidence="6" id="KW-0808">Transferase</keyword>
<dbReference type="InterPro" id="IPR008207">
    <property type="entry name" value="Sig_transdc_His_kin_Hpt_dom"/>
</dbReference>
<dbReference type="PROSITE" id="PS50110">
    <property type="entry name" value="RESPONSE_REGULATORY"/>
    <property type="match status" value="2"/>
</dbReference>
<evidence type="ECO:0000256" key="3">
    <source>
        <dbReference type="ARBA" id="ARBA00012438"/>
    </source>
</evidence>
<feature type="domain" description="PAC" evidence="21">
    <location>
        <begin position="556"/>
        <end position="608"/>
    </location>
</feature>
<dbReference type="SUPFAM" id="SSF55785">
    <property type="entry name" value="PYP-like sensor domain (PAS domain)"/>
    <property type="match status" value="2"/>
</dbReference>
<dbReference type="FunFam" id="3.30.565.10:FF:000010">
    <property type="entry name" value="Sensor histidine kinase RcsC"/>
    <property type="match status" value="1"/>
</dbReference>
<dbReference type="NCBIfam" id="TIGR00229">
    <property type="entry name" value="sensory_box"/>
    <property type="match status" value="1"/>
</dbReference>
<feature type="modified residue" description="Phosphohistidine" evidence="14">
    <location>
        <position position="1206"/>
    </location>
</feature>
<dbReference type="SUPFAM" id="SSF55874">
    <property type="entry name" value="ATPase domain of HSP90 chaperone/DNA topoisomerase II/histidine kinase"/>
    <property type="match status" value="1"/>
</dbReference>
<evidence type="ECO:0000259" key="19">
    <source>
        <dbReference type="PROSITE" id="PS50110"/>
    </source>
</evidence>
<evidence type="ECO:0000256" key="7">
    <source>
        <dbReference type="ARBA" id="ARBA00022692"/>
    </source>
</evidence>
<feature type="transmembrane region" description="Helical" evidence="17">
    <location>
        <begin position="164"/>
        <end position="184"/>
    </location>
</feature>
<feature type="domain" description="PAS" evidence="20">
    <location>
        <begin position="482"/>
        <end position="553"/>
    </location>
</feature>
<keyword evidence="9" id="KW-0418">Kinase</keyword>
<feature type="transmembrane region" description="Helical" evidence="17">
    <location>
        <begin position="255"/>
        <end position="274"/>
    </location>
</feature>